<protein>
    <submittedName>
        <fullName evidence="2">ATPase</fullName>
    </submittedName>
</protein>
<feature type="domain" description="AAA+ ATPase" evidence="1">
    <location>
        <begin position="166"/>
        <end position="360"/>
    </location>
</feature>
<dbReference type="InterPro" id="IPR027417">
    <property type="entry name" value="P-loop_NTPase"/>
</dbReference>
<evidence type="ECO:0000259" key="1">
    <source>
        <dbReference type="SMART" id="SM00382"/>
    </source>
</evidence>
<reference evidence="2" key="1">
    <citation type="submission" date="2020-12" db="EMBL/GenBank/DDBJ databases">
        <title>Bacterial taxonomy.</title>
        <authorList>
            <person name="Pan X."/>
        </authorList>
    </citation>
    <scope>NUCLEOTIDE SEQUENCE</scope>
    <source>
        <strain evidence="2">M0105</strain>
    </source>
</reference>
<comment type="caution">
    <text evidence="2">The sequence shown here is derived from an EMBL/GenBank/DDBJ whole genome shotgun (WGS) entry which is preliminary data.</text>
</comment>
<keyword evidence="3" id="KW-1185">Reference proteome</keyword>
<dbReference type="SMART" id="SM00382">
    <property type="entry name" value="AAA"/>
    <property type="match status" value="1"/>
</dbReference>
<proteinExistence type="predicted"/>
<organism evidence="2 3">
    <name type="scientific">Thermohalobaculum xanthum</name>
    <dbReference type="NCBI Taxonomy" id="2753746"/>
    <lineage>
        <taxon>Bacteria</taxon>
        <taxon>Pseudomonadati</taxon>
        <taxon>Pseudomonadota</taxon>
        <taxon>Alphaproteobacteria</taxon>
        <taxon>Rhodobacterales</taxon>
        <taxon>Paracoccaceae</taxon>
        <taxon>Thermohalobaculum</taxon>
    </lineage>
</organism>
<name>A0A8J7SHE6_9RHOB</name>
<dbReference type="SUPFAM" id="SSF52540">
    <property type="entry name" value="P-loop containing nucleoside triphosphate hydrolases"/>
    <property type="match status" value="1"/>
</dbReference>
<dbReference type="InterPro" id="IPR003593">
    <property type="entry name" value="AAA+_ATPase"/>
</dbReference>
<sequence>MNLALNFEHGAAVKVIPAPRAPQTLADTGLAEGFLVELMMKTIYRRGLERASEIARAMCLPVNVVGELIETAKENKLIDTLGQLGASVTAEMRYAMTVKGREWALDALTQSEWVGPAPVPVEQYNAQIRAQSIRNERLSEAMLRQVFAHLTLTDAMMEEVGPAVNSFSAVLLYGPPGNGKSSIALAVCEAYRDHIYVPHAILVEKQVITVYDPTVHTPTGAEAEATGGDGLRRHIGFDPRYIPCKRPSITAGGELTVDMLDLSYNPVSRVYEAPMQLKAAGGVFVVDDFGRQRESPQALMNRLIVPLEARLDYLALQTGRKFEVPFDSLVVFSTNLTPKTLVDDAALRRIRYKIFVGPPDEATFVRIFARTARRAGLELDEGTLGFIMAELYGKHEDAGFHAFHPRFLCDQTLAMCTYRGIQPQFTQDILLRAWRNLFVDE</sequence>
<evidence type="ECO:0000313" key="2">
    <source>
        <dbReference type="EMBL" id="MBK0399650.1"/>
    </source>
</evidence>
<accession>A0A8J7SHE6</accession>
<gene>
    <name evidence="2" type="ORF">H0I76_10635</name>
</gene>
<evidence type="ECO:0000313" key="3">
    <source>
        <dbReference type="Proteomes" id="UP000655420"/>
    </source>
</evidence>
<dbReference type="RefSeq" id="WP_200609849.1">
    <property type="nucleotide sequence ID" value="NZ_JAEHHL010000006.1"/>
</dbReference>
<dbReference type="AlphaFoldDB" id="A0A8J7SHE6"/>
<dbReference type="Gene3D" id="3.40.50.300">
    <property type="entry name" value="P-loop containing nucleotide triphosphate hydrolases"/>
    <property type="match status" value="1"/>
</dbReference>
<dbReference type="EMBL" id="JAEHHL010000006">
    <property type="protein sequence ID" value="MBK0399650.1"/>
    <property type="molecule type" value="Genomic_DNA"/>
</dbReference>
<dbReference type="Proteomes" id="UP000655420">
    <property type="component" value="Unassembled WGS sequence"/>
</dbReference>